<accession>A0A6J4KQ07</accession>
<protein>
    <recommendedName>
        <fullName evidence="2">AsmA-like C-terminal domain-containing protein</fullName>
    </recommendedName>
</protein>
<sequence length="509" mass="54851">MQQPDRWRRAGLLLLGFCTGLLLLAVGARIWLRGGRELAQARTIQTELKLPAGVFEWEEVPRRGQPLRATVRNVALLDPAGDTIAVAPQLRLTVDPASLAGDGPVVLRDVELRSARIRLVQSRGGEWNFARVVRVQAGGEDVQIGEEGRGVVLRDVRVLDSRVTLVQYRNGERQSRTIEGLAAQLPMIRSRGGEWRVDVGSLAAVVPEFGMRIAQLRGTIESAPRDAIRFAIREFRTNRSALTGEGTVRFAGDFPQVVGNFRADPLDFRDLVALGLPVPEEGRATFALRAEARSGGRTAWIVRDAQVSALESRVAGALTVITGGRGGMTFGDTRLSFDPLNLADLERLGLVDEIPFTGPVRGTLASAEGDAFRLDLVGTITPRAGGPPSTIAADGLLALAEGTGADRIELRGLRVSGQPLNLATLASLYPEQRERLQGTITGGATLFGSPRNLRIENGDLTYAVGDAPPTRLTNATGRVAMDPELRFDLRARAEPLALQTLSELFPALP</sequence>
<organism evidence="1">
    <name type="scientific">uncultured Gemmatimonadota bacterium</name>
    <dbReference type="NCBI Taxonomy" id="203437"/>
    <lineage>
        <taxon>Bacteria</taxon>
        <taxon>Pseudomonadati</taxon>
        <taxon>Gemmatimonadota</taxon>
        <taxon>environmental samples</taxon>
    </lineage>
</organism>
<evidence type="ECO:0008006" key="2">
    <source>
        <dbReference type="Google" id="ProtNLM"/>
    </source>
</evidence>
<evidence type="ECO:0000313" key="1">
    <source>
        <dbReference type="EMBL" id="CAA9310929.1"/>
    </source>
</evidence>
<proteinExistence type="predicted"/>
<dbReference type="AlphaFoldDB" id="A0A6J4KQ07"/>
<dbReference type="InterPro" id="IPR052894">
    <property type="entry name" value="AsmA-related"/>
</dbReference>
<name>A0A6J4KQ07_9BACT</name>
<dbReference type="PANTHER" id="PTHR30441:SF4">
    <property type="entry name" value="PROTEIN ASMA"/>
    <property type="match status" value="1"/>
</dbReference>
<dbReference type="GO" id="GO:0005886">
    <property type="term" value="C:plasma membrane"/>
    <property type="evidence" value="ECO:0007669"/>
    <property type="project" value="TreeGrafter"/>
</dbReference>
<dbReference type="GO" id="GO:0090313">
    <property type="term" value="P:regulation of protein targeting to membrane"/>
    <property type="evidence" value="ECO:0007669"/>
    <property type="project" value="TreeGrafter"/>
</dbReference>
<dbReference type="EMBL" id="CADCTV010000245">
    <property type="protein sequence ID" value="CAA9310929.1"/>
    <property type="molecule type" value="Genomic_DNA"/>
</dbReference>
<gene>
    <name evidence="1" type="ORF">AVDCRST_MAG89-1110</name>
</gene>
<feature type="non-terminal residue" evidence="1">
    <location>
        <position position="509"/>
    </location>
</feature>
<dbReference type="PANTHER" id="PTHR30441">
    <property type="entry name" value="DUF748 DOMAIN-CONTAINING PROTEIN"/>
    <property type="match status" value="1"/>
</dbReference>
<reference evidence="1" key="1">
    <citation type="submission" date="2020-02" db="EMBL/GenBank/DDBJ databases">
        <authorList>
            <person name="Meier V. D."/>
        </authorList>
    </citation>
    <scope>NUCLEOTIDE SEQUENCE</scope>
    <source>
        <strain evidence="1">AVDCRST_MAG89</strain>
    </source>
</reference>